<sequence length="66" mass="7562">MFQNLNVYIYVLNNIHATHIIKSSAAGDGVVMMPLLMPRDLKRIKDLVGLYQLNDEMEKIISGWND</sequence>
<dbReference type="EMBL" id="JAOYFB010000002">
    <property type="protein sequence ID" value="KAK4006198.1"/>
    <property type="molecule type" value="Genomic_DNA"/>
</dbReference>
<keyword evidence="2" id="KW-1185">Reference proteome</keyword>
<proteinExistence type="predicted"/>
<accession>A0ABQ9Z0A3</accession>
<comment type="caution">
    <text evidence="1">The sequence shown here is derived from an EMBL/GenBank/DDBJ whole genome shotgun (WGS) entry which is preliminary data.</text>
</comment>
<gene>
    <name evidence="1" type="ORF">OUZ56_011353</name>
</gene>
<organism evidence="1 2">
    <name type="scientific">Daphnia magna</name>
    <dbReference type="NCBI Taxonomy" id="35525"/>
    <lineage>
        <taxon>Eukaryota</taxon>
        <taxon>Metazoa</taxon>
        <taxon>Ecdysozoa</taxon>
        <taxon>Arthropoda</taxon>
        <taxon>Crustacea</taxon>
        <taxon>Branchiopoda</taxon>
        <taxon>Diplostraca</taxon>
        <taxon>Cladocera</taxon>
        <taxon>Anomopoda</taxon>
        <taxon>Daphniidae</taxon>
        <taxon>Daphnia</taxon>
    </lineage>
</organism>
<evidence type="ECO:0000313" key="1">
    <source>
        <dbReference type="EMBL" id="KAK4006198.1"/>
    </source>
</evidence>
<evidence type="ECO:0000313" key="2">
    <source>
        <dbReference type="Proteomes" id="UP001234178"/>
    </source>
</evidence>
<protein>
    <submittedName>
        <fullName evidence="1">Uncharacterized protein</fullName>
    </submittedName>
</protein>
<name>A0ABQ9Z0A3_9CRUS</name>
<reference evidence="1 2" key="1">
    <citation type="journal article" date="2023" name="Nucleic Acids Res.">
        <title>The hologenome of Daphnia magna reveals possible DNA methylation and microbiome-mediated evolution of the host genome.</title>
        <authorList>
            <person name="Chaturvedi A."/>
            <person name="Li X."/>
            <person name="Dhandapani V."/>
            <person name="Marshall H."/>
            <person name="Kissane S."/>
            <person name="Cuenca-Cambronero M."/>
            <person name="Asole G."/>
            <person name="Calvet F."/>
            <person name="Ruiz-Romero M."/>
            <person name="Marangio P."/>
            <person name="Guigo R."/>
            <person name="Rago D."/>
            <person name="Mirbahai L."/>
            <person name="Eastwood N."/>
            <person name="Colbourne J.K."/>
            <person name="Zhou J."/>
            <person name="Mallon E."/>
            <person name="Orsini L."/>
        </authorList>
    </citation>
    <scope>NUCLEOTIDE SEQUENCE [LARGE SCALE GENOMIC DNA]</scope>
    <source>
        <strain evidence="1">LRV0_1</strain>
    </source>
</reference>
<dbReference type="Proteomes" id="UP001234178">
    <property type="component" value="Unassembled WGS sequence"/>
</dbReference>